<feature type="chain" id="PRO_5043189356" evidence="1">
    <location>
        <begin position="33"/>
        <end position="184"/>
    </location>
</feature>
<feature type="signal peptide" evidence="1">
    <location>
        <begin position="1"/>
        <end position="32"/>
    </location>
</feature>
<dbReference type="Proteomes" id="UP000284772">
    <property type="component" value="Unassembled WGS sequence"/>
</dbReference>
<name>A0A412PJZ4_9BACE</name>
<accession>A0A412PJZ4</accession>
<reference evidence="2 3" key="1">
    <citation type="submission" date="2018-08" db="EMBL/GenBank/DDBJ databases">
        <title>A genome reference for cultivated species of the human gut microbiota.</title>
        <authorList>
            <person name="Zou Y."/>
            <person name="Xue W."/>
            <person name="Luo G."/>
        </authorList>
    </citation>
    <scope>NUCLEOTIDE SEQUENCE [LARGE SCALE GENOMIC DNA]</scope>
    <source>
        <strain evidence="2 3">AF19-10AC</strain>
    </source>
</reference>
<evidence type="ECO:0000256" key="1">
    <source>
        <dbReference type="SAM" id="SignalP"/>
    </source>
</evidence>
<sequence length="184" mass="22046">MIKLYRITVNNKLMKNLILIWSLLVASISAFAQDRYISLQECNNDTLEYIKTNFTEKKIEKYINKPFGIFADDFELKFYYIGSSRKDWKNSGEIIGIKISYWGDDKFHLIKKFPIYCCFIKFYEPYPDSAGIAEYEFKNRVDQNKAIRGYLRDFIIEDMEFILFYNNGDTSKDKFWYWKGLGFD</sequence>
<organism evidence="2 3">
    <name type="scientific">Bacteroides intestinalis</name>
    <dbReference type="NCBI Taxonomy" id="329854"/>
    <lineage>
        <taxon>Bacteria</taxon>
        <taxon>Pseudomonadati</taxon>
        <taxon>Bacteroidota</taxon>
        <taxon>Bacteroidia</taxon>
        <taxon>Bacteroidales</taxon>
        <taxon>Bacteroidaceae</taxon>
        <taxon>Bacteroides</taxon>
    </lineage>
</organism>
<protein>
    <submittedName>
        <fullName evidence="2">Uncharacterized protein</fullName>
    </submittedName>
</protein>
<keyword evidence="1" id="KW-0732">Signal</keyword>
<comment type="caution">
    <text evidence="2">The sequence shown here is derived from an EMBL/GenBank/DDBJ whole genome shotgun (WGS) entry which is preliminary data.</text>
</comment>
<evidence type="ECO:0000313" key="2">
    <source>
        <dbReference type="EMBL" id="RGT58439.1"/>
    </source>
</evidence>
<evidence type="ECO:0000313" key="3">
    <source>
        <dbReference type="Proteomes" id="UP000284772"/>
    </source>
</evidence>
<gene>
    <name evidence="2" type="ORF">DWX27_01690</name>
</gene>
<dbReference type="EMBL" id="QRWT01000001">
    <property type="protein sequence ID" value="RGT58439.1"/>
    <property type="molecule type" value="Genomic_DNA"/>
</dbReference>
<proteinExistence type="predicted"/>
<dbReference type="AlphaFoldDB" id="A0A412PJZ4"/>